<gene>
    <name evidence="7 10" type="primary">rpsR</name>
    <name evidence="10" type="ORF">E6H01_02665</name>
    <name evidence="9" type="ORF">E6H05_03585</name>
</gene>
<sequence>MPDSRSRSQGRREWRGRRPKRRNCTFCSEKANAIDYKDVNRLRRFVTERGKILPRRVSGNCARHQRVLATAIKRARELALLPYTAE</sequence>
<keyword evidence="4 7" id="KW-0689">Ribosomal protein</keyword>
<evidence type="ECO:0000256" key="7">
    <source>
        <dbReference type="HAMAP-Rule" id="MF_00270"/>
    </source>
</evidence>
<organism evidence="10 12">
    <name type="scientific">Candidatus Segetimicrobium genomatis</name>
    <dbReference type="NCBI Taxonomy" id="2569760"/>
    <lineage>
        <taxon>Bacteria</taxon>
        <taxon>Bacillati</taxon>
        <taxon>Candidatus Sysuimicrobiota</taxon>
        <taxon>Candidatus Sysuimicrobiia</taxon>
        <taxon>Candidatus Sysuimicrobiales</taxon>
        <taxon>Candidatus Segetimicrobiaceae</taxon>
        <taxon>Candidatus Segetimicrobium</taxon>
    </lineage>
</organism>
<dbReference type="GO" id="GO:0003735">
    <property type="term" value="F:structural constituent of ribosome"/>
    <property type="evidence" value="ECO:0007669"/>
    <property type="project" value="InterPro"/>
</dbReference>
<protein>
    <recommendedName>
        <fullName evidence="6 7">Small ribosomal subunit protein bS18</fullName>
    </recommendedName>
</protein>
<dbReference type="Gene3D" id="4.10.640.10">
    <property type="entry name" value="Ribosomal protein S18"/>
    <property type="match status" value="1"/>
</dbReference>
<dbReference type="Proteomes" id="UP000318834">
    <property type="component" value="Unassembled WGS sequence"/>
</dbReference>
<comment type="subunit">
    <text evidence="7">Part of the 30S ribosomal subunit. Forms a tight heterodimer with protein bS6.</text>
</comment>
<comment type="function">
    <text evidence="7">Binds as a heterodimer with protein bS6 to the central domain of the 16S rRNA, where it helps stabilize the platform of the 30S subunit.</text>
</comment>
<dbReference type="PANTHER" id="PTHR13479">
    <property type="entry name" value="30S RIBOSOMAL PROTEIN S18"/>
    <property type="match status" value="1"/>
</dbReference>
<dbReference type="AlphaFoldDB" id="A0A537LCF9"/>
<evidence type="ECO:0000313" key="10">
    <source>
        <dbReference type="EMBL" id="TMJ05693.1"/>
    </source>
</evidence>
<dbReference type="Proteomes" id="UP000319353">
    <property type="component" value="Unassembled WGS sequence"/>
</dbReference>
<reference evidence="11 12" key="1">
    <citation type="journal article" date="2019" name="Nat. Microbiol.">
        <title>Mediterranean grassland soil C-N compound turnover is dependent on rainfall and depth, and is mediated by genomically divergent microorganisms.</title>
        <authorList>
            <person name="Diamond S."/>
            <person name="Andeer P.F."/>
            <person name="Li Z."/>
            <person name="Crits-Christoph A."/>
            <person name="Burstein D."/>
            <person name="Anantharaman K."/>
            <person name="Lane K.R."/>
            <person name="Thomas B.C."/>
            <person name="Pan C."/>
            <person name="Northen T.R."/>
            <person name="Banfield J.F."/>
        </authorList>
    </citation>
    <scope>NUCLEOTIDE SEQUENCE [LARGE SCALE GENOMIC DNA]</scope>
    <source>
        <strain evidence="10">NP_4</strain>
        <strain evidence="9">NP_8</strain>
    </source>
</reference>
<dbReference type="GO" id="GO:0022627">
    <property type="term" value="C:cytosolic small ribosomal subunit"/>
    <property type="evidence" value="ECO:0007669"/>
    <property type="project" value="TreeGrafter"/>
</dbReference>
<evidence type="ECO:0000313" key="9">
    <source>
        <dbReference type="EMBL" id="TMI76446.1"/>
    </source>
</evidence>
<evidence type="ECO:0000313" key="12">
    <source>
        <dbReference type="Proteomes" id="UP000319353"/>
    </source>
</evidence>
<dbReference type="HAMAP" id="MF_00270">
    <property type="entry name" value="Ribosomal_bS18"/>
    <property type="match status" value="1"/>
</dbReference>
<dbReference type="FunFam" id="4.10.640.10:FF:000004">
    <property type="entry name" value="30S ribosomal protein S18"/>
    <property type="match status" value="1"/>
</dbReference>
<keyword evidence="3 7" id="KW-0694">RNA-binding</keyword>
<evidence type="ECO:0000313" key="11">
    <source>
        <dbReference type="Proteomes" id="UP000318834"/>
    </source>
</evidence>
<dbReference type="PROSITE" id="PS00057">
    <property type="entry name" value="RIBOSOMAL_S18"/>
    <property type="match status" value="1"/>
</dbReference>
<keyword evidence="5 7" id="KW-0687">Ribonucleoprotein</keyword>
<evidence type="ECO:0000256" key="4">
    <source>
        <dbReference type="ARBA" id="ARBA00022980"/>
    </source>
</evidence>
<evidence type="ECO:0000256" key="3">
    <source>
        <dbReference type="ARBA" id="ARBA00022884"/>
    </source>
</evidence>
<dbReference type="EMBL" id="VBAP01000022">
    <property type="protein sequence ID" value="TMI76446.1"/>
    <property type="molecule type" value="Genomic_DNA"/>
</dbReference>
<name>A0A537LCF9_9BACT</name>
<comment type="caution">
    <text evidence="10">The sequence shown here is derived from an EMBL/GenBank/DDBJ whole genome shotgun (WGS) entry which is preliminary data.</text>
</comment>
<dbReference type="NCBIfam" id="TIGR00165">
    <property type="entry name" value="S18"/>
    <property type="match status" value="1"/>
</dbReference>
<dbReference type="Pfam" id="PF01084">
    <property type="entry name" value="Ribosomal_S18"/>
    <property type="match status" value="1"/>
</dbReference>
<dbReference type="InterPro" id="IPR001648">
    <property type="entry name" value="Ribosomal_bS18"/>
</dbReference>
<evidence type="ECO:0000256" key="6">
    <source>
        <dbReference type="ARBA" id="ARBA00035141"/>
    </source>
</evidence>
<evidence type="ECO:0000256" key="5">
    <source>
        <dbReference type="ARBA" id="ARBA00023274"/>
    </source>
</evidence>
<dbReference type="InterPro" id="IPR018275">
    <property type="entry name" value="Ribosomal_bS18_CS"/>
</dbReference>
<dbReference type="SUPFAM" id="SSF46911">
    <property type="entry name" value="Ribosomal protein S18"/>
    <property type="match status" value="1"/>
</dbReference>
<dbReference type="InterPro" id="IPR036870">
    <property type="entry name" value="Ribosomal_bS18_sf"/>
</dbReference>
<keyword evidence="2 7" id="KW-0699">rRNA-binding</keyword>
<dbReference type="GO" id="GO:0006412">
    <property type="term" value="P:translation"/>
    <property type="evidence" value="ECO:0007669"/>
    <property type="project" value="UniProtKB-UniRule"/>
</dbReference>
<dbReference type="EMBL" id="VBAL01000024">
    <property type="protein sequence ID" value="TMJ05693.1"/>
    <property type="molecule type" value="Genomic_DNA"/>
</dbReference>
<evidence type="ECO:0000256" key="1">
    <source>
        <dbReference type="ARBA" id="ARBA00005589"/>
    </source>
</evidence>
<evidence type="ECO:0000256" key="8">
    <source>
        <dbReference type="RuleBase" id="RU003910"/>
    </source>
</evidence>
<dbReference type="PRINTS" id="PR00974">
    <property type="entry name" value="RIBOSOMALS18"/>
</dbReference>
<proteinExistence type="inferred from homology"/>
<dbReference type="PANTHER" id="PTHR13479:SF40">
    <property type="entry name" value="SMALL RIBOSOMAL SUBUNIT PROTEIN BS18M"/>
    <property type="match status" value="1"/>
</dbReference>
<dbReference type="GO" id="GO:0070181">
    <property type="term" value="F:small ribosomal subunit rRNA binding"/>
    <property type="evidence" value="ECO:0007669"/>
    <property type="project" value="TreeGrafter"/>
</dbReference>
<evidence type="ECO:0000256" key="2">
    <source>
        <dbReference type="ARBA" id="ARBA00022730"/>
    </source>
</evidence>
<accession>A0A537LCF9</accession>
<comment type="similarity">
    <text evidence="1 7 8">Belongs to the bacterial ribosomal protein bS18 family.</text>
</comment>